<dbReference type="KEGG" id="por:APT59_02635"/>
<accession>A0A0U4VVS0</accession>
<proteinExistence type="predicted"/>
<evidence type="ECO:0000313" key="3">
    <source>
        <dbReference type="Proteomes" id="UP000064137"/>
    </source>
</evidence>
<dbReference type="EMBL" id="CP013987">
    <property type="protein sequence ID" value="ALZ83144.1"/>
    <property type="molecule type" value="Genomic_DNA"/>
</dbReference>
<name>A0A0U4VVS0_9PSED</name>
<reference evidence="2 3" key="1">
    <citation type="submission" date="2016-01" db="EMBL/GenBank/DDBJ databases">
        <title>Annotation of Pseudomonas oryzihabitans USDA-ARS-USMARC-56511.</title>
        <authorList>
            <person name="Harhay G.P."/>
            <person name="Harhay D.M."/>
            <person name="Smith T.P.L."/>
            <person name="Bono J.L."/>
            <person name="Heaton M.P."/>
            <person name="Clawson M.L."/>
            <person name="Chitko-Mckown C.G."/>
            <person name="Capik S.F."/>
            <person name="DeDonder K.D."/>
            <person name="Apley M.D."/>
            <person name="Lubbers B.V."/>
            <person name="White B.J."/>
            <person name="Larson R.L."/>
        </authorList>
    </citation>
    <scope>NUCLEOTIDE SEQUENCE [LARGE SCALE GENOMIC DNA]</scope>
    <source>
        <strain evidence="2 3">USDA-ARS-USMARC-56511</strain>
    </source>
</reference>
<organism evidence="2 3">
    <name type="scientific">Pseudomonas oryzihabitans</name>
    <dbReference type="NCBI Taxonomy" id="47885"/>
    <lineage>
        <taxon>Bacteria</taxon>
        <taxon>Pseudomonadati</taxon>
        <taxon>Pseudomonadota</taxon>
        <taxon>Gammaproteobacteria</taxon>
        <taxon>Pseudomonadales</taxon>
        <taxon>Pseudomonadaceae</taxon>
        <taxon>Pseudomonas</taxon>
    </lineage>
</organism>
<dbReference type="Proteomes" id="UP000064137">
    <property type="component" value="Chromosome"/>
</dbReference>
<evidence type="ECO:0000256" key="1">
    <source>
        <dbReference type="SAM" id="MobiDB-lite"/>
    </source>
</evidence>
<dbReference type="AlphaFoldDB" id="A0A0U4VVS0"/>
<protein>
    <submittedName>
        <fullName evidence="2">Uncharacterized protein</fullName>
    </submittedName>
</protein>
<gene>
    <name evidence="2" type="ORF">APT59_02635</name>
</gene>
<evidence type="ECO:0000313" key="2">
    <source>
        <dbReference type="EMBL" id="ALZ83144.1"/>
    </source>
</evidence>
<feature type="region of interest" description="Disordered" evidence="1">
    <location>
        <begin position="1"/>
        <end position="21"/>
    </location>
</feature>
<sequence length="63" mass="6461">MTVSRHLASGTAGHQAPQPLDGMRLSLPIGTTILAAAQASCMTIYGHKLPSMGVIPPSVADFS</sequence>